<gene>
    <name evidence="2" type="ORF">IW245_000236</name>
</gene>
<name>A0A8J7KUI0_9ACTN</name>
<dbReference type="GO" id="GO:0016301">
    <property type="term" value="F:kinase activity"/>
    <property type="evidence" value="ECO:0007669"/>
    <property type="project" value="UniProtKB-KW"/>
</dbReference>
<organism evidence="2 3">
    <name type="scientific">Longispora fulva</name>
    <dbReference type="NCBI Taxonomy" id="619741"/>
    <lineage>
        <taxon>Bacteria</taxon>
        <taxon>Bacillati</taxon>
        <taxon>Actinomycetota</taxon>
        <taxon>Actinomycetes</taxon>
        <taxon>Micromonosporales</taxon>
        <taxon>Micromonosporaceae</taxon>
        <taxon>Longispora</taxon>
    </lineage>
</organism>
<evidence type="ECO:0000313" key="3">
    <source>
        <dbReference type="Proteomes" id="UP000622552"/>
    </source>
</evidence>
<dbReference type="Gene3D" id="3.30.420.40">
    <property type="match status" value="2"/>
</dbReference>
<reference evidence="2" key="1">
    <citation type="submission" date="2020-11" db="EMBL/GenBank/DDBJ databases">
        <title>Sequencing the genomes of 1000 actinobacteria strains.</title>
        <authorList>
            <person name="Klenk H.-P."/>
        </authorList>
    </citation>
    <scope>NUCLEOTIDE SEQUENCE</scope>
    <source>
        <strain evidence="2">DSM 45356</strain>
    </source>
</reference>
<protein>
    <submittedName>
        <fullName evidence="2">Putative NBD/HSP70 family sugar kinase</fullName>
    </submittedName>
</protein>
<dbReference type="InterPro" id="IPR000600">
    <property type="entry name" value="ROK"/>
</dbReference>
<dbReference type="Pfam" id="PF00480">
    <property type="entry name" value="ROK"/>
    <property type="match status" value="1"/>
</dbReference>
<dbReference type="PANTHER" id="PTHR18964">
    <property type="entry name" value="ROK (REPRESSOR, ORF, KINASE) FAMILY"/>
    <property type="match status" value="1"/>
</dbReference>
<keyword evidence="2" id="KW-0418">Kinase</keyword>
<keyword evidence="3" id="KW-1185">Reference proteome</keyword>
<evidence type="ECO:0000256" key="1">
    <source>
        <dbReference type="ARBA" id="ARBA00006479"/>
    </source>
</evidence>
<dbReference type="SUPFAM" id="SSF53067">
    <property type="entry name" value="Actin-like ATPase domain"/>
    <property type="match status" value="1"/>
</dbReference>
<dbReference type="PANTHER" id="PTHR18964:SF149">
    <property type="entry name" value="BIFUNCTIONAL UDP-N-ACETYLGLUCOSAMINE 2-EPIMERASE_N-ACETYLMANNOSAMINE KINASE"/>
    <property type="match status" value="1"/>
</dbReference>
<evidence type="ECO:0000313" key="2">
    <source>
        <dbReference type="EMBL" id="MBG6134042.1"/>
    </source>
</evidence>
<dbReference type="SUPFAM" id="SSF46785">
    <property type="entry name" value="Winged helix' DNA-binding domain"/>
    <property type="match status" value="1"/>
</dbReference>
<dbReference type="AlphaFoldDB" id="A0A8J7KUI0"/>
<sequence length="438" mass="45405">MPTEADVTLRVVLRYLADYGPIARPELVDGVGLARATTSSVVNELMRRGLVSEIASPGTGRRGRPTNLLDLDDEQFAVVGLEIGLDRVLAGAFSLRGRHLIRLDEPVEVSASNPRALLRVAASVAYQVIEQVTDAGRRLLGTGVSVTGLVDATSGTIKYVPSLGWRDVAVRAGVESALSAASAGPPAPVIVDSGANFGVLAERRARLRGGGAVPSLVYLTGTYGISAGIMAGDRLWRGARGLAGEVGHLILDPGGQRCVCGRRGCFETRAGVHAILAAAGLEQRSLVGDGPAAPTHRDVPASAAPYPIPAATALSAAVDELVRRAEAGDPQVLAALAEAGHWLGIGAAAVCAMLDPRLVVLGGHYTRLTPWLLEPARTSFVESLLVADLDPPDVEPSVLGSWGSVEGAALAVLDQMLDGIRPLPANHDQTHRQPATAG</sequence>
<dbReference type="InterPro" id="IPR043129">
    <property type="entry name" value="ATPase_NBD"/>
</dbReference>
<dbReference type="EMBL" id="JADOUF010000001">
    <property type="protein sequence ID" value="MBG6134042.1"/>
    <property type="molecule type" value="Genomic_DNA"/>
</dbReference>
<dbReference type="Proteomes" id="UP000622552">
    <property type="component" value="Unassembled WGS sequence"/>
</dbReference>
<dbReference type="RefSeq" id="WP_197001326.1">
    <property type="nucleotide sequence ID" value="NZ_BONS01000044.1"/>
</dbReference>
<dbReference type="InterPro" id="IPR036390">
    <property type="entry name" value="WH_DNA-bd_sf"/>
</dbReference>
<accession>A0A8J7KUI0</accession>
<dbReference type="GO" id="GO:0003700">
    <property type="term" value="F:DNA-binding transcription factor activity"/>
    <property type="evidence" value="ECO:0007669"/>
    <property type="project" value="InterPro"/>
</dbReference>
<proteinExistence type="inferred from homology"/>
<comment type="similarity">
    <text evidence="1">Belongs to the ROK (NagC/XylR) family.</text>
</comment>
<keyword evidence="2" id="KW-0808">Transferase</keyword>
<dbReference type="InterPro" id="IPR036388">
    <property type="entry name" value="WH-like_DNA-bd_sf"/>
</dbReference>
<dbReference type="Gene3D" id="1.10.10.10">
    <property type="entry name" value="Winged helix-like DNA-binding domain superfamily/Winged helix DNA-binding domain"/>
    <property type="match status" value="1"/>
</dbReference>
<comment type="caution">
    <text evidence="2">The sequence shown here is derived from an EMBL/GenBank/DDBJ whole genome shotgun (WGS) entry which is preliminary data.</text>
</comment>